<dbReference type="AlphaFoldDB" id="A0A2P2PPR8"/>
<accession>A0A2P2PPR8</accession>
<name>A0A2P2PPR8_RHIMU</name>
<organism evidence="2">
    <name type="scientific">Rhizophora mucronata</name>
    <name type="common">Asiatic mangrove</name>
    <dbReference type="NCBI Taxonomy" id="61149"/>
    <lineage>
        <taxon>Eukaryota</taxon>
        <taxon>Viridiplantae</taxon>
        <taxon>Streptophyta</taxon>
        <taxon>Embryophyta</taxon>
        <taxon>Tracheophyta</taxon>
        <taxon>Spermatophyta</taxon>
        <taxon>Magnoliopsida</taxon>
        <taxon>eudicotyledons</taxon>
        <taxon>Gunneridae</taxon>
        <taxon>Pentapetalae</taxon>
        <taxon>rosids</taxon>
        <taxon>fabids</taxon>
        <taxon>Malpighiales</taxon>
        <taxon>Rhizophoraceae</taxon>
        <taxon>Rhizophora</taxon>
    </lineage>
</organism>
<feature type="transmembrane region" description="Helical" evidence="1">
    <location>
        <begin position="15"/>
        <end position="32"/>
    </location>
</feature>
<keyword evidence="1" id="KW-0472">Membrane</keyword>
<protein>
    <submittedName>
        <fullName evidence="2">Uncharacterized protein</fullName>
    </submittedName>
</protein>
<proteinExistence type="predicted"/>
<evidence type="ECO:0000313" key="2">
    <source>
        <dbReference type="EMBL" id="MBX56704.1"/>
    </source>
</evidence>
<keyword evidence="1" id="KW-0812">Transmembrane</keyword>
<dbReference type="EMBL" id="GGEC01076220">
    <property type="protein sequence ID" value="MBX56704.1"/>
    <property type="molecule type" value="Transcribed_RNA"/>
</dbReference>
<evidence type="ECO:0000256" key="1">
    <source>
        <dbReference type="SAM" id="Phobius"/>
    </source>
</evidence>
<sequence>MLHKKFLNISLKLEAYSMVLLVVFAYINWHLFSLKALY</sequence>
<reference evidence="2" key="1">
    <citation type="submission" date="2018-02" db="EMBL/GenBank/DDBJ databases">
        <title>Rhizophora mucronata_Transcriptome.</title>
        <authorList>
            <person name="Meera S.P."/>
            <person name="Sreeshan A."/>
            <person name="Augustine A."/>
        </authorList>
    </citation>
    <scope>NUCLEOTIDE SEQUENCE</scope>
    <source>
        <tissue evidence="2">Leaf</tissue>
    </source>
</reference>
<keyword evidence="1" id="KW-1133">Transmembrane helix</keyword>